<dbReference type="PANTHER" id="PTHR36847">
    <property type="entry name" value="AMIDOLIGASE ENZYME"/>
    <property type="match status" value="1"/>
</dbReference>
<proteinExistence type="predicted"/>
<dbReference type="STRING" id="1392247.A0A3N4KPA0"/>
<protein>
    <submittedName>
        <fullName evidence="1">Uncharacterized protein</fullName>
    </submittedName>
</protein>
<name>A0A3N4KPA0_9PEZI</name>
<organism evidence="1 2">
    <name type="scientific">Morchella conica CCBAS932</name>
    <dbReference type="NCBI Taxonomy" id="1392247"/>
    <lineage>
        <taxon>Eukaryota</taxon>
        <taxon>Fungi</taxon>
        <taxon>Dikarya</taxon>
        <taxon>Ascomycota</taxon>
        <taxon>Pezizomycotina</taxon>
        <taxon>Pezizomycetes</taxon>
        <taxon>Pezizales</taxon>
        <taxon>Morchellaceae</taxon>
        <taxon>Morchella</taxon>
    </lineage>
</organism>
<dbReference type="InParanoid" id="A0A3N4KPA0"/>
<evidence type="ECO:0000313" key="1">
    <source>
        <dbReference type="EMBL" id="RPB10181.1"/>
    </source>
</evidence>
<sequence>MAHQINGGIVSKPTPRVVDFTSSTASIGVELEMIITNLPDCKDHFKLFEEAFIPLTSELFPNKSFPRSEEPFQIKDDFSIIPGPRFPRARRVEVATPVMTGDGSQFSYHSIIPKMCTTITSTLPMDASIEFNHTTALQVHIGVGDGNTYCLRDLKRICKAIIIFEDHMDTLHPNCRNPPDNANPNLLRRCCASFRLKLLSDTKRLDAIDKQQNAAGLVMLMNSCVGMRDLPKYYKYNLRSLEKFGTVEFRQAVGTVRSEVIVGWIETVIRFVSAAVGTEDEVYKRWAEGGAIGDEDYERFGAPLISVDRDIDSWWGVRNFGDA</sequence>
<keyword evidence="2" id="KW-1185">Reference proteome</keyword>
<evidence type="ECO:0000313" key="2">
    <source>
        <dbReference type="Proteomes" id="UP000277580"/>
    </source>
</evidence>
<dbReference type="PANTHER" id="PTHR36847:SF1">
    <property type="entry name" value="AMIDOLIGASE ENZYME"/>
    <property type="match status" value="1"/>
</dbReference>
<reference evidence="1 2" key="1">
    <citation type="journal article" date="2018" name="Nat. Ecol. Evol.">
        <title>Pezizomycetes genomes reveal the molecular basis of ectomycorrhizal truffle lifestyle.</title>
        <authorList>
            <person name="Murat C."/>
            <person name="Payen T."/>
            <person name="Noel B."/>
            <person name="Kuo A."/>
            <person name="Morin E."/>
            <person name="Chen J."/>
            <person name="Kohler A."/>
            <person name="Krizsan K."/>
            <person name="Balestrini R."/>
            <person name="Da Silva C."/>
            <person name="Montanini B."/>
            <person name="Hainaut M."/>
            <person name="Levati E."/>
            <person name="Barry K.W."/>
            <person name="Belfiori B."/>
            <person name="Cichocki N."/>
            <person name="Clum A."/>
            <person name="Dockter R.B."/>
            <person name="Fauchery L."/>
            <person name="Guy J."/>
            <person name="Iotti M."/>
            <person name="Le Tacon F."/>
            <person name="Lindquist E.A."/>
            <person name="Lipzen A."/>
            <person name="Malagnac F."/>
            <person name="Mello A."/>
            <person name="Molinier V."/>
            <person name="Miyauchi S."/>
            <person name="Poulain J."/>
            <person name="Riccioni C."/>
            <person name="Rubini A."/>
            <person name="Sitrit Y."/>
            <person name="Splivallo R."/>
            <person name="Traeger S."/>
            <person name="Wang M."/>
            <person name="Zifcakova L."/>
            <person name="Wipf D."/>
            <person name="Zambonelli A."/>
            <person name="Paolocci F."/>
            <person name="Nowrousian M."/>
            <person name="Ottonello S."/>
            <person name="Baldrian P."/>
            <person name="Spatafora J.W."/>
            <person name="Henrissat B."/>
            <person name="Nagy L.G."/>
            <person name="Aury J.M."/>
            <person name="Wincker P."/>
            <person name="Grigoriev I.V."/>
            <person name="Bonfante P."/>
            <person name="Martin F.M."/>
        </authorList>
    </citation>
    <scope>NUCLEOTIDE SEQUENCE [LARGE SCALE GENOMIC DNA]</scope>
    <source>
        <strain evidence="1 2">CCBAS932</strain>
    </source>
</reference>
<dbReference type="OrthoDB" id="412402at2759"/>
<dbReference type="Pfam" id="PF12224">
    <property type="entry name" value="Amidoligase_2"/>
    <property type="match status" value="1"/>
</dbReference>
<dbReference type="Proteomes" id="UP000277580">
    <property type="component" value="Unassembled WGS sequence"/>
</dbReference>
<dbReference type="InterPro" id="IPR022025">
    <property type="entry name" value="Amidoligase_2"/>
</dbReference>
<accession>A0A3N4KPA0</accession>
<dbReference type="EMBL" id="ML119145">
    <property type="protein sequence ID" value="RPB10181.1"/>
    <property type="molecule type" value="Genomic_DNA"/>
</dbReference>
<dbReference type="AlphaFoldDB" id="A0A3N4KPA0"/>
<gene>
    <name evidence="1" type="ORF">P167DRAFT_547502</name>
</gene>